<organism evidence="1 2">
    <name type="scientific">Ectocarpus siliculosus</name>
    <name type="common">Brown alga</name>
    <name type="synonym">Conferva siliculosa</name>
    <dbReference type="NCBI Taxonomy" id="2880"/>
    <lineage>
        <taxon>Eukaryota</taxon>
        <taxon>Sar</taxon>
        <taxon>Stramenopiles</taxon>
        <taxon>Ochrophyta</taxon>
        <taxon>PX clade</taxon>
        <taxon>Phaeophyceae</taxon>
        <taxon>Ectocarpales</taxon>
        <taxon>Ectocarpaceae</taxon>
        <taxon>Ectocarpus</taxon>
    </lineage>
</organism>
<keyword evidence="2" id="KW-1185">Reference proteome</keyword>
<proteinExistence type="predicted"/>
<name>D8LM15_ECTSI</name>
<sequence length="68" mass="7512">MSQSALSLPKASVWNLTAPAMSGNVKLDTVILAPRESFMRASLNSLQTRSWMTCWRGLAGRWTPWSSA</sequence>
<dbReference type="AlphaFoldDB" id="D8LM15"/>
<dbReference type="EMBL" id="FN649742">
    <property type="protein sequence ID" value="CBN77229.1"/>
    <property type="molecule type" value="Genomic_DNA"/>
</dbReference>
<protein>
    <submittedName>
        <fullName evidence="1">Uncharacterized protein</fullName>
    </submittedName>
</protein>
<reference evidence="1 2" key="1">
    <citation type="journal article" date="2010" name="Nature">
        <title>The Ectocarpus genome and the independent evolution of multicellularity in brown algae.</title>
        <authorList>
            <person name="Cock J.M."/>
            <person name="Sterck L."/>
            <person name="Rouze P."/>
            <person name="Scornet D."/>
            <person name="Allen A.E."/>
            <person name="Amoutzias G."/>
            <person name="Anthouard V."/>
            <person name="Artiguenave F."/>
            <person name="Aury J.M."/>
            <person name="Badger J.H."/>
            <person name="Beszteri B."/>
            <person name="Billiau K."/>
            <person name="Bonnet E."/>
            <person name="Bothwell J.H."/>
            <person name="Bowler C."/>
            <person name="Boyen C."/>
            <person name="Brownlee C."/>
            <person name="Carrano C.J."/>
            <person name="Charrier B."/>
            <person name="Cho G.Y."/>
            <person name="Coelho S.M."/>
            <person name="Collen J."/>
            <person name="Corre E."/>
            <person name="Da Silva C."/>
            <person name="Delage L."/>
            <person name="Delaroque N."/>
            <person name="Dittami S.M."/>
            <person name="Doulbeau S."/>
            <person name="Elias M."/>
            <person name="Farnham G."/>
            <person name="Gachon C.M."/>
            <person name="Gschloessl B."/>
            <person name="Heesch S."/>
            <person name="Jabbari K."/>
            <person name="Jubin C."/>
            <person name="Kawai H."/>
            <person name="Kimura K."/>
            <person name="Kloareg B."/>
            <person name="Kupper F.C."/>
            <person name="Lang D."/>
            <person name="Le Bail A."/>
            <person name="Leblanc C."/>
            <person name="Lerouge P."/>
            <person name="Lohr M."/>
            <person name="Lopez P.J."/>
            <person name="Martens C."/>
            <person name="Maumus F."/>
            <person name="Michel G."/>
            <person name="Miranda-Saavedra D."/>
            <person name="Morales J."/>
            <person name="Moreau H."/>
            <person name="Motomura T."/>
            <person name="Nagasato C."/>
            <person name="Napoli C.A."/>
            <person name="Nelson D.R."/>
            <person name="Nyvall-Collen P."/>
            <person name="Peters A.F."/>
            <person name="Pommier C."/>
            <person name="Potin P."/>
            <person name="Poulain J."/>
            <person name="Quesneville H."/>
            <person name="Read B."/>
            <person name="Rensing S.A."/>
            <person name="Ritter A."/>
            <person name="Rousvoal S."/>
            <person name="Samanta M."/>
            <person name="Samson G."/>
            <person name="Schroeder D.C."/>
            <person name="Segurens B."/>
            <person name="Strittmatter M."/>
            <person name="Tonon T."/>
            <person name="Tregear J.W."/>
            <person name="Valentin K."/>
            <person name="von Dassow P."/>
            <person name="Yamagishi T."/>
            <person name="Van de Peer Y."/>
            <person name="Wincker P."/>
        </authorList>
    </citation>
    <scope>NUCLEOTIDE SEQUENCE [LARGE SCALE GENOMIC DNA]</scope>
    <source>
        <strain evidence="2">Ec32 / CCAP1310/4</strain>
    </source>
</reference>
<evidence type="ECO:0000313" key="1">
    <source>
        <dbReference type="EMBL" id="CBN77229.1"/>
    </source>
</evidence>
<dbReference type="EMBL" id="FN648575">
    <property type="protein sequence ID" value="CBN77229.1"/>
    <property type="molecule type" value="Genomic_DNA"/>
</dbReference>
<dbReference type="Proteomes" id="UP000002630">
    <property type="component" value="Linkage Group LG17"/>
</dbReference>
<accession>D8LM15</accession>
<dbReference type="InParanoid" id="D8LM15"/>
<gene>
    <name evidence="1" type="ORF">Esi_0038_0131</name>
</gene>
<dbReference type="OrthoDB" id="10361605at2759"/>
<evidence type="ECO:0000313" key="2">
    <source>
        <dbReference type="Proteomes" id="UP000002630"/>
    </source>
</evidence>